<feature type="region of interest" description="Disordered" evidence="1">
    <location>
        <begin position="25"/>
        <end position="46"/>
    </location>
</feature>
<name>A0ABQ7QWL7_PLUXY</name>
<dbReference type="EMBL" id="JAHIBW010000007">
    <property type="protein sequence ID" value="KAG7309432.1"/>
    <property type="molecule type" value="Genomic_DNA"/>
</dbReference>
<sequence length="130" mass="13823">MTKTQKNLKFKITQVGNKATKARLSTLKPGGGGGGGGGGGLRQVGPQLPRQMRRQTTNATAIGCVLTHYGLTAVVHSVSADQAAAIPTPHPSRHVANDIALCHFFFKFRLRLGTEQSEGGFLQNSQVSRK</sequence>
<protein>
    <submittedName>
        <fullName evidence="2">Uncharacterized protein</fullName>
    </submittedName>
</protein>
<accession>A0ABQ7QWL7</accession>
<gene>
    <name evidence="2" type="ORF">JYU34_005400</name>
</gene>
<keyword evidence="3" id="KW-1185">Reference proteome</keyword>
<evidence type="ECO:0000313" key="3">
    <source>
        <dbReference type="Proteomes" id="UP000823941"/>
    </source>
</evidence>
<feature type="compositionally biased region" description="Gly residues" evidence="1">
    <location>
        <begin position="29"/>
        <end position="42"/>
    </location>
</feature>
<reference evidence="2 3" key="1">
    <citation type="submission" date="2021-06" db="EMBL/GenBank/DDBJ databases">
        <title>A haploid diamondback moth (Plutella xylostella L.) genome assembly resolves 31 chromosomes and identifies a diamide resistance mutation.</title>
        <authorList>
            <person name="Ward C.M."/>
            <person name="Perry K.D."/>
            <person name="Baker G."/>
            <person name="Powis K."/>
            <person name="Heckel D.G."/>
            <person name="Baxter S.W."/>
        </authorList>
    </citation>
    <scope>NUCLEOTIDE SEQUENCE [LARGE SCALE GENOMIC DNA]</scope>
    <source>
        <strain evidence="2 3">LV</strain>
        <tissue evidence="2">Single pupa</tissue>
    </source>
</reference>
<comment type="caution">
    <text evidence="2">The sequence shown here is derived from an EMBL/GenBank/DDBJ whole genome shotgun (WGS) entry which is preliminary data.</text>
</comment>
<organism evidence="2 3">
    <name type="scientific">Plutella xylostella</name>
    <name type="common">Diamondback moth</name>
    <name type="synonym">Plutella maculipennis</name>
    <dbReference type="NCBI Taxonomy" id="51655"/>
    <lineage>
        <taxon>Eukaryota</taxon>
        <taxon>Metazoa</taxon>
        <taxon>Ecdysozoa</taxon>
        <taxon>Arthropoda</taxon>
        <taxon>Hexapoda</taxon>
        <taxon>Insecta</taxon>
        <taxon>Pterygota</taxon>
        <taxon>Neoptera</taxon>
        <taxon>Endopterygota</taxon>
        <taxon>Lepidoptera</taxon>
        <taxon>Glossata</taxon>
        <taxon>Ditrysia</taxon>
        <taxon>Yponomeutoidea</taxon>
        <taxon>Plutellidae</taxon>
        <taxon>Plutella</taxon>
    </lineage>
</organism>
<proteinExistence type="predicted"/>
<evidence type="ECO:0000313" key="2">
    <source>
        <dbReference type="EMBL" id="KAG7309432.1"/>
    </source>
</evidence>
<evidence type="ECO:0000256" key="1">
    <source>
        <dbReference type="SAM" id="MobiDB-lite"/>
    </source>
</evidence>
<dbReference type="Proteomes" id="UP000823941">
    <property type="component" value="Chromosome 7"/>
</dbReference>